<dbReference type="InterPro" id="IPR001647">
    <property type="entry name" value="HTH_TetR"/>
</dbReference>
<keyword evidence="2 4" id="KW-0238">DNA-binding</keyword>
<name>A0ABT1A1H2_9PSEU</name>
<evidence type="ECO:0000256" key="1">
    <source>
        <dbReference type="ARBA" id="ARBA00023015"/>
    </source>
</evidence>
<evidence type="ECO:0000256" key="4">
    <source>
        <dbReference type="PROSITE-ProRule" id="PRU00335"/>
    </source>
</evidence>
<organism evidence="6 7">
    <name type="scientific">Pseudonocardia humida</name>
    <dbReference type="NCBI Taxonomy" id="2800819"/>
    <lineage>
        <taxon>Bacteria</taxon>
        <taxon>Bacillati</taxon>
        <taxon>Actinomycetota</taxon>
        <taxon>Actinomycetes</taxon>
        <taxon>Pseudonocardiales</taxon>
        <taxon>Pseudonocardiaceae</taxon>
        <taxon>Pseudonocardia</taxon>
    </lineage>
</organism>
<protein>
    <submittedName>
        <fullName evidence="6">Helix-turn-helix transcriptional regulator</fullName>
    </submittedName>
</protein>
<comment type="caution">
    <text evidence="6">The sequence shown here is derived from an EMBL/GenBank/DDBJ whole genome shotgun (WGS) entry which is preliminary data.</text>
</comment>
<gene>
    <name evidence="6" type="ORF">KDL28_17450</name>
</gene>
<dbReference type="PANTHER" id="PTHR30055">
    <property type="entry name" value="HTH-TYPE TRANSCRIPTIONAL REGULATOR RUTR"/>
    <property type="match status" value="1"/>
</dbReference>
<dbReference type="InterPro" id="IPR050109">
    <property type="entry name" value="HTH-type_TetR-like_transc_reg"/>
</dbReference>
<dbReference type="SUPFAM" id="SSF46689">
    <property type="entry name" value="Homeodomain-like"/>
    <property type="match status" value="1"/>
</dbReference>
<feature type="DNA-binding region" description="H-T-H motif" evidence="4">
    <location>
        <begin position="31"/>
        <end position="50"/>
    </location>
</feature>
<dbReference type="Gene3D" id="1.10.357.10">
    <property type="entry name" value="Tetracycline Repressor, domain 2"/>
    <property type="match status" value="1"/>
</dbReference>
<dbReference type="RefSeq" id="WP_252439938.1">
    <property type="nucleotide sequence ID" value="NZ_JAGSOV010000037.1"/>
</dbReference>
<dbReference type="Proteomes" id="UP001165283">
    <property type="component" value="Unassembled WGS sequence"/>
</dbReference>
<evidence type="ECO:0000259" key="5">
    <source>
        <dbReference type="PROSITE" id="PS50977"/>
    </source>
</evidence>
<proteinExistence type="predicted"/>
<sequence>MSPRGRADVDGAAILAAAAELLLERGYDRTTLDDVARAAGVSKSTLYQRWGAREALFVAVLRHQRAAMHRHVLDEINGVEGVVDLRALFAAQVRAYQRHRLMTALLLNDREVLGRLLAPLVRDGAERDRMPRDGTLSLIVRLQAAGLVRADRTLPEVVAVLSSVFHGHFLTAPLITGPLRLPDDEAPALLADVMQQALARPDPLDPTATAALDAAIRDHVTAAVAGDDAVTTSTTTR</sequence>
<keyword evidence="1" id="KW-0805">Transcription regulation</keyword>
<dbReference type="PROSITE" id="PS50977">
    <property type="entry name" value="HTH_TETR_2"/>
    <property type="match status" value="1"/>
</dbReference>
<accession>A0ABT1A1H2</accession>
<dbReference type="InterPro" id="IPR009057">
    <property type="entry name" value="Homeodomain-like_sf"/>
</dbReference>
<reference evidence="6" key="1">
    <citation type="submission" date="2021-04" db="EMBL/GenBank/DDBJ databases">
        <title>Pseudonocardia sp. nov., isolated from sandy soil of mangrove forest.</title>
        <authorList>
            <person name="Zan Z."/>
            <person name="Huang R."/>
            <person name="Liu W."/>
        </authorList>
    </citation>
    <scope>NUCLEOTIDE SEQUENCE</scope>
    <source>
        <strain evidence="6">S2-4</strain>
    </source>
</reference>
<evidence type="ECO:0000256" key="2">
    <source>
        <dbReference type="ARBA" id="ARBA00023125"/>
    </source>
</evidence>
<evidence type="ECO:0000313" key="7">
    <source>
        <dbReference type="Proteomes" id="UP001165283"/>
    </source>
</evidence>
<evidence type="ECO:0000313" key="6">
    <source>
        <dbReference type="EMBL" id="MCO1656847.1"/>
    </source>
</evidence>
<dbReference type="Pfam" id="PF00440">
    <property type="entry name" value="TetR_N"/>
    <property type="match status" value="1"/>
</dbReference>
<dbReference type="PRINTS" id="PR00455">
    <property type="entry name" value="HTHTETR"/>
</dbReference>
<keyword evidence="7" id="KW-1185">Reference proteome</keyword>
<keyword evidence="3" id="KW-0804">Transcription</keyword>
<feature type="domain" description="HTH tetR-type" evidence="5">
    <location>
        <begin position="8"/>
        <end position="68"/>
    </location>
</feature>
<dbReference type="PANTHER" id="PTHR30055:SF234">
    <property type="entry name" value="HTH-TYPE TRANSCRIPTIONAL REGULATOR BETI"/>
    <property type="match status" value="1"/>
</dbReference>
<evidence type="ECO:0000256" key="3">
    <source>
        <dbReference type="ARBA" id="ARBA00023163"/>
    </source>
</evidence>
<dbReference type="EMBL" id="JAGSOV010000037">
    <property type="protein sequence ID" value="MCO1656847.1"/>
    <property type="molecule type" value="Genomic_DNA"/>
</dbReference>